<dbReference type="InterPro" id="IPR025944">
    <property type="entry name" value="Sigma_54_int_dom_CS"/>
</dbReference>
<accession>A0A1G7LIE9</accession>
<dbReference type="Pfam" id="PF02954">
    <property type="entry name" value="HTH_8"/>
    <property type="match status" value="1"/>
</dbReference>
<dbReference type="GO" id="GO:0043565">
    <property type="term" value="F:sequence-specific DNA binding"/>
    <property type="evidence" value="ECO:0007669"/>
    <property type="project" value="InterPro"/>
</dbReference>
<dbReference type="STRING" id="1123285.SAMN05660235_01795"/>
<dbReference type="Gene3D" id="1.10.8.60">
    <property type="match status" value="1"/>
</dbReference>
<dbReference type="PROSITE" id="PS00688">
    <property type="entry name" value="SIGMA54_INTERACT_3"/>
    <property type="match status" value="1"/>
</dbReference>
<dbReference type="Pfam" id="PF25601">
    <property type="entry name" value="AAA_lid_14"/>
    <property type="match status" value="1"/>
</dbReference>
<name>A0A1G7LIE9_9FIRM</name>
<evidence type="ECO:0000256" key="4">
    <source>
        <dbReference type="ARBA" id="ARBA00023163"/>
    </source>
</evidence>
<dbReference type="Proteomes" id="UP000243333">
    <property type="component" value="Unassembled WGS sequence"/>
</dbReference>
<keyword evidence="3" id="KW-0805">Transcription regulation</keyword>
<evidence type="ECO:0000256" key="1">
    <source>
        <dbReference type="ARBA" id="ARBA00022741"/>
    </source>
</evidence>
<dbReference type="InterPro" id="IPR002078">
    <property type="entry name" value="Sigma_54_int"/>
</dbReference>
<proteinExistence type="predicted"/>
<dbReference type="Gene3D" id="3.40.50.300">
    <property type="entry name" value="P-loop containing nucleotide triphosphate hydrolases"/>
    <property type="match status" value="1"/>
</dbReference>
<protein>
    <submittedName>
        <fullName evidence="6">Regulatory protein, Fis family</fullName>
    </submittedName>
</protein>
<dbReference type="InterPro" id="IPR009057">
    <property type="entry name" value="Homeodomain-like_sf"/>
</dbReference>
<organism evidence="6 7">
    <name type="scientific">Sporolituus thermophilus DSM 23256</name>
    <dbReference type="NCBI Taxonomy" id="1123285"/>
    <lineage>
        <taxon>Bacteria</taxon>
        <taxon>Bacillati</taxon>
        <taxon>Bacillota</taxon>
        <taxon>Negativicutes</taxon>
        <taxon>Selenomonadales</taxon>
        <taxon>Sporomusaceae</taxon>
        <taxon>Sporolituus</taxon>
    </lineage>
</organism>
<dbReference type="RefSeq" id="WP_281240880.1">
    <property type="nucleotide sequence ID" value="NZ_FNBU01000012.1"/>
</dbReference>
<keyword evidence="1" id="KW-0547">Nucleotide-binding</keyword>
<keyword evidence="7" id="KW-1185">Reference proteome</keyword>
<evidence type="ECO:0000259" key="5">
    <source>
        <dbReference type="PROSITE" id="PS50045"/>
    </source>
</evidence>
<dbReference type="InterPro" id="IPR058031">
    <property type="entry name" value="AAA_lid_NorR"/>
</dbReference>
<dbReference type="GO" id="GO:0006355">
    <property type="term" value="P:regulation of DNA-templated transcription"/>
    <property type="evidence" value="ECO:0007669"/>
    <property type="project" value="InterPro"/>
</dbReference>
<dbReference type="GO" id="GO:0005524">
    <property type="term" value="F:ATP binding"/>
    <property type="evidence" value="ECO:0007669"/>
    <property type="project" value="UniProtKB-KW"/>
</dbReference>
<evidence type="ECO:0000256" key="3">
    <source>
        <dbReference type="ARBA" id="ARBA00023015"/>
    </source>
</evidence>
<reference evidence="7" key="1">
    <citation type="submission" date="2016-10" db="EMBL/GenBank/DDBJ databases">
        <authorList>
            <person name="Varghese N."/>
            <person name="Submissions S."/>
        </authorList>
    </citation>
    <scope>NUCLEOTIDE SEQUENCE [LARGE SCALE GENOMIC DNA]</scope>
    <source>
        <strain evidence="7">DSM 23256</strain>
    </source>
</reference>
<dbReference type="SUPFAM" id="SSF52540">
    <property type="entry name" value="P-loop containing nucleoside triphosphate hydrolases"/>
    <property type="match status" value="1"/>
</dbReference>
<dbReference type="InterPro" id="IPR027417">
    <property type="entry name" value="P-loop_NTPase"/>
</dbReference>
<feature type="domain" description="Sigma-54 factor interaction" evidence="5">
    <location>
        <begin position="1"/>
        <end position="126"/>
    </location>
</feature>
<keyword evidence="2" id="KW-0067">ATP-binding</keyword>
<dbReference type="AlphaFoldDB" id="A0A1G7LIE9"/>
<dbReference type="PRINTS" id="PR01590">
    <property type="entry name" value="HTHFIS"/>
</dbReference>
<dbReference type="Gene3D" id="1.10.10.60">
    <property type="entry name" value="Homeodomain-like"/>
    <property type="match status" value="1"/>
</dbReference>
<keyword evidence="4" id="KW-0804">Transcription</keyword>
<dbReference type="PANTHER" id="PTHR32071">
    <property type="entry name" value="TRANSCRIPTIONAL REGULATORY PROTEIN"/>
    <property type="match status" value="1"/>
</dbReference>
<dbReference type="SUPFAM" id="SSF46689">
    <property type="entry name" value="Homeodomain-like"/>
    <property type="match status" value="1"/>
</dbReference>
<evidence type="ECO:0000313" key="6">
    <source>
        <dbReference type="EMBL" id="SDF49307.1"/>
    </source>
</evidence>
<evidence type="ECO:0000313" key="7">
    <source>
        <dbReference type="Proteomes" id="UP000243333"/>
    </source>
</evidence>
<sequence length="211" mass="24299">MTLAMQAKLLRVLQEREIERVGGTKTNKVDVRIIAATNRDLEKMIERGQFRQDLYYRLNIISLHIPPLRERKEDIPLLCNALLKKINVQVQHWVDGVSPEAMELLLAYEWPGNVRELENVLERAINLMEEDERQILPEHLPPALKKTHKTKDLEEGLKDLAGILCDTEKQAIYKALEATGGNKSKAAKLLGIHRSGFYQKLHKYNITFAKK</sequence>
<gene>
    <name evidence="6" type="ORF">SAMN05660235_01795</name>
</gene>
<dbReference type="InterPro" id="IPR002197">
    <property type="entry name" value="HTH_Fis"/>
</dbReference>
<dbReference type="PROSITE" id="PS50045">
    <property type="entry name" value="SIGMA54_INTERACT_4"/>
    <property type="match status" value="1"/>
</dbReference>
<evidence type="ECO:0000256" key="2">
    <source>
        <dbReference type="ARBA" id="ARBA00022840"/>
    </source>
</evidence>
<dbReference type="Pfam" id="PF00158">
    <property type="entry name" value="Sigma54_activat"/>
    <property type="match status" value="1"/>
</dbReference>
<dbReference type="EMBL" id="FNBU01000012">
    <property type="protein sequence ID" value="SDF49307.1"/>
    <property type="molecule type" value="Genomic_DNA"/>
</dbReference>